<evidence type="ECO:0000256" key="3">
    <source>
        <dbReference type="ARBA" id="ARBA00022763"/>
    </source>
</evidence>
<dbReference type="GO" id="GO:0005694">
    <property type="term" value="C:chromosome"/>
    <property type="evidence" value="ECO:0007669"/>
    <property type="project" value="TreeGrafter"/>
</dbReference>
<dbReference type="GO" id="GO:0006281">
    <property type="term" value="P:DNA repair"/>
    <property type="evidence" value="ECO:0007669"/>
    <property type="project" value="TreeGrafter"/>
</dbReference>
<dbReference type="Pfam" id="PF00454">
    <property type="entry name" value="PI3_PI4_kinase"/>
    <property type="match status" value="1"/>
</dbReference>
<dbReference type="SUPFAM" id="SSF56112">
    <property type="entry name" value="Protein kinase-like (PK-like)"/>
    <property type="match status" value="1"/>
</dbReference>
<dbReference type="SMART" id="SM01343">
    <property type="entry name" value="FATC"/>
    <property type="match status" value="1"/>
</dbReference>
<sequence>MVGFILGLGDRHCENILLDSTNGDVVHVDFNILFNKGEDLPAPEIVPFRLTRNMIDGFGPTGVEGAFRKTCETVMRVLRREQATLCTVLETFIHDPLLEWTKIESRNHQIRGAPKNAVAVDINEQDSAISLIKARLEGKIVTKKIHPLSKSCITMSVEGQVAQLIKMATDPEFLAYMYIGWNPHL</sequence>
<evidence type="ECO:0000313" key="8">
    <source>
        <dbReference type="WBParaSite" id="PSU_v2.g11927.t1"/>
    </source>
</evidence>
<comment type="subcellular location">
    <subcellularLocation>
        <location evidence="1">Nucleus</location>
    </subcellularLocation>
</comment>
<dbReference type="GO" id="GO:0005634">
    <property type="term" value="C:nucleus"/>
    <property type="evidence" value="ECO:0007669"/>
    <property type="project" value="UniProtKB-SubCell"/>
</dbReference>
<accession>A0A914XXI9</accession>
<dbReference type="Proteomes" id="UP000887577">
    <property type="component" value="Unplaced"/>
</dbReference>
<dbReference type="AlphaFoldDB" id="A0A914XXI9"/>
<dbReference type="InterPro" id="IPR036940">
    <property type="entry name" value="PI3/4_kinase_cat_sf"/>
</dbReference>
<dbReference type="SMART" id="SM00146">
    <property type="entry name" value="PI3Kc"/>
    <property type="match status" value="1"/>
</dbReference>
<feature type="domain" description="FATC" evidence="6">
    <location>
        <begin position="153"/>
        <end position="185"/>
    </location>
</feature>
<evidence type="ECO:0000256" key="4">
    <source>
        <dbReference type="ARBA" id="ARBA00023242"/>
    </source>
</evidence>
<evidence type="ECO:0000259" key="6">
    <source>
        <dbReference type="PROSITE" id="PS51190"/>
    </source>
</evidence>
<organism evidence="7 8">
    <name type="scientific">Panagrolaimus superbus</name>
    <dbReference type="NCBI Taxonomy" id="310955"/>
    <lineage>
        <taxon>Eukaryota</taxon>
        <taxon>Metazoa</taxon>
        <taxon>Ecdysozoa</taxon>
        <taxon>Nematoda</taxon>
        <taxon>Chromadorea</taxon>
        <taxon>Rhabditida</taxon>
        <taxon>Tylenchina</taxon>
        <taxon>Panagrolaimomorpha</taxon>
        <taxon>Panagrolaimoidea</taxon>
        <taxon>Panagrolaimidae</taxon>
        <taxon>Panagrolaimus</taxon>
    </lineage>
</organism>
<reference evidence="8" key="1">
    <citation type="submission" date="2022-11" db="UniProtKB">
        <authorList>
            <consortium name="WormBaseParasite"/>
        </authorList>
    </citation>
    <scope>IDENTIFICATION</scope>
</reference>
<keyword evidence="2" id="KW-0723">Serine/threonine-protein kinase</keyword>
<dbReference type="PROSITE" id="PS51190">
    <property type="entry name" value="FATC"/>
    <property type="match status" value="1"/>
</dbReference>
<dbReference type="GO" id="GO:0004674">
    <property type="term" value="F:protein serine/threonine kinase activity"/>
    <property type="evidence" value="ECO:0007669"/>
    <property type="project" value="UniProtKB-KW"/>
</dbReference>
<keyword evidence="2" id="KW-0808">Transferase</keyword>
<protein>
    <submittedName>
        <fullName evidence="8">Non-specific serine/threonine protein kinase</fullName>
    </submittedName>
</protein>
<dbReference type="InterPro" id="IPR050517">
    <property type="entry name" value="DDR_Repair_Kinase"/>
</dbReference>
<dbReference type="PANTHER" id="PTHR11139:SF69">
    <property type="entry name" value="SERINE_THREONINE-PROTEIN KINASE ATR"/>
    <property type="match status" value="1"/>
</dbReference>
<dbReference type="GO" id="GO:0000723">
    <property type="term" value="P:telomere maintenance"/>
    <property type="evidence" value="ECO:0007669"/>
    <property type="project" value="TreeGrafter"/>
</dbReference>
<evidence type="ECO:0000259" key="5">
    <source>
        <dbReference type="PROSITE" id="PS50290"/>
    </source>
</evidence>
<evidence type="ECO:0000313" key="7">
    <source>
        <dbReference type="Proteomes" id="UP000887577"/>
    </source>
</evidence>
<keyword evidence="3" id="KW-0227">DNA damage</keyword>
<evidence type="ECO:0000256" key="2">
    <source>
        <dbReference type="ARBA" id="ARBA00022527"/>
    </source>
</evidence>
<name>A0A914XXI9_9BILA</name>
<keyword evidence="4" id="KW-0539">Nucleus</keyword>
<dbReference type="Gene3D" id="1.10.1070.11">
    <property type="entry name" value="Phosphatidylinositol 3-/4-kinase, catalytic domain"/>
    <property type="match status" value="1"/>
</dbReference>
<proteinExistence type="predicted"/>
<dbReference type="InterPro" id="IPR011009">
    <property type="entry name" value="Kinase-like_dom_sf"/>
</dbReference>
<keyword evidence="2" id="KW-0418">Kinase</keyword>
<feature type="domain" description="PI3K/PI4K catalytic" evidence="5">
    <location>
        <begin position="1"/>
        <end position="140"/>
    </location>
</feature>
<keyword evidence="7" id="KW-1185">Reference proteome</keyword>
<evidence type="ECO:0000256" key="1">
    <source>
        <dbReference type="ARBA" id="ARBA00004123"/>
    </source>
</evidence>
<dbReference type="GO" id="GO:0000077">
    <property type="term" value="P:DNA damage checkpoint signaling"/>
    <property type="evidence" value="ECO:0007669"/>
    <property type="project" value="TreeGrafter"/>
</dbReference>
<dbReference type="InterPro" id="IPR000403">
    <property type="entry name" value="PI3/4_kinase_cat_dom"/>
</dbReference>
<dbReference type="PROSITE" id="PS50290">
    <property type="entry name" value="PI3_4_KINASE_3"/>
    <property type="match status" value="1"/>
</dbReference>
<dbReference type="InterPro" id="IPR003152">
    <property type="entry name" value="FATC_dom"/>
</dbReference>
<dbReference type="Pfam" id="PF02260">
    <property type="entry name" value="FATC"/>
    <property type="match status" value="1"/>
</dbReference>
<dbReference type="WBParaSite" id="PSU_v2.g11927.t1">
    <property type="protein sequence ID" value="PSU_v2.g11927.t1"/>
    <property type="gene ID" value="PSU_v2.g11927"/>
</dbReference>
<dbReference type="PANTHER" id="PTHR11139">
    <property type="entry name" value="ATAXIA TELANGIECTASIA MUTATED ATM -RELATED"/>
    <property type="match status" value="1"/>
</dbReference>